<evidence type="ECO:0000256" key="4">
    <source>
        <dbReference type="ARBA" id="ARBA00022490"/>
    </source>
</evidence>
<feature type="region of interest" description="Disordered" evidence="9">
    <location>
        <begin position="174"/>
        <end position="200"/>
    </location>
</feature>
<dbReference type="PANTHER" id="PTHR10130">
    <property type="entry name" value="PEROXISOMAL TARGETING SIGNAL 1 RECEPTOR PEX5"/>
    <property type="match status" value="1"/>
</dbReference>
<dbReference type="InterPro" id="IPR019734">
    <property type="entry name" value="TPR_rpt"/>
</dbReference>
<dbReference type="PROSITE" id="PS50005">
    <property type="entry name" value="TPR"/>
    <property type="match status" value="3"/>
</dbReference>
<dbReference type="SUPFAM" id="SSF48452">
    <property type="entry name" value="TPR-like"/>
    <property type="match status" value="1"/>
</dbReference>
<name>A0A812UPM6_9DINO</name>
<dbReference type="Pfam" id="PF13432">
    <property type="entry name" value="TPR_16"/>
    <property type="match status" value="2"/>
</dbReference>
<gene>
    <name evidence="10" type="primary">PEX5</name>
    <name evidence="10" type="ORF">SNAT2548_LOCUS32602</name>
</gene>
<sequence length="747" mass="80839">MRPFFKPDSCSVDGLAGNPLSRAFDSLTADKHHAQQMREGYLSGIRPPLGALGGQMMDPMMGPSELENAWREAGPGMRGPRMGPGPGATMSDQLRQHMEGPGLGAEPGLFDGPMVGPAMPVHAGPDWAQEFAAHHGPQAFRPPMMGPVGPVGPDWASEFAVQGTAPPAMESAWQQAQMAGPAGAGPASSSTAMSSSGPVGPMMGPMMAPMMGPMMGMGMGPMLRAPHQAGPSLMPAPAMMASAPAVSTDVASKEAAPIETLAEAPQVEEADLGQAAQMVEMLRNSGNTKLANSKFVNFIDLVSKGDLQFKENTVVDRDGNQVDWEALYDTDVATVTDNDRAHLDTMWKASAGPAGMEAVLNRVGLDHPLGMEDFEGDLALGMANHREALQEALGREEADHLLEQMMQGLDGFDASTMDLAAMSRAKEYKFAEENPFREISDPLAEAIRLIREGRDREALLCLESEVQRNPESSEGWRMLGQLYAELDQDIEAIQCLRRGHEVDPYNLDSLLALGVSCTNELDQLPALRYLRTWLENHEEHQAIADRVEAPPDYEYDAWRRQVTELFQQAAQANPHDADVFVALGVLENINRDFPAAVQALATACRLRPNDPTVWNKLGATLANSGKSEQAVVAYHQGLELKPNYARSWSNMAIAHANLGKHKDAARLYLSSLVLNPEATHTWNFLQSAVLNMNMDSQYALEATEAIEQRDLKAATQIIDGVLDPAKLPKPLDQPTRPPDEILSSIGL</sequence>
<dbReference type="Proteomes" id="UP000604046">
    <property type="component" value="Unassembled WGS sequence"/>
</dbReference>
<evidence type="ECO:0000256" key="5">
    <source>
        <dbReference type="ARBA" id="ARBA00022737"/>
    </source>
</evidence>
<evidence type="ECO:0000313" key="11">
    <source>
        <dbReference type="Proteomes" id="UP000604046"/>
    </source>
</evidence>
<dbReference type="GO" id="GO:0016560">
    <property type="term" value="P:protein import into peroxisome matrix, docking"/>
    <property type="evidence" value="ECO:0007669"/>
    <property type="project" value="TreeGrafter"/>
</dbReference>
<dbReference type="EMBL" id="CAJNDS010002717">
    <property type="protein sequence ID" value="CAE7572165.1"/>
    <property type="molecule type" value="Genomic_DNA"/>
</dbReference>
<evidence type="ECO:0000256" key="6">
    <source>
        <dbReference type="ARBA" id="ARBA00022803"/>
    </source>
</evidence>
<evidence type="ECO:0000256" key="2">
    <source>
        <dbReference type="ARBA" id="ARBA00004496"/>
    </source>
</evidence>
<dbReference type="InterPro" id="IPR011990">
    <property type="entry name" value="TPR-like_helical_dom_sf"/>
</dbReference>
<dbReference type="GO" id="GO:0005829">
    <property type="term" value="C:cytosol"/>
    <property type="evidence" value="ECO:0007669"/>
    <property type="project" value="TreeGrafter"/>
</dbReference>
<dbReference type="GO" id="GO:0005778">
    <property type="term" value="C:peroxisomal membrane"/>
    <property type="evidence" value="ECO:0007669"/>
    <property type="project" value="TreeGrafter"/>
</dbReference>
<dbReference type="Gene3D" id="1.25.40.10">
    <property type="entry name" value="Tetratricopeptide repeat domain"/>
    <property type="match status" value="1"/>
</dbReference>
<feature type="region of interest" description="Disordered" evidence="9">
    <location>
        <begin position="725"/>
        <end position="747"/>
    </location>
</feature>
<evidence type="ECO:0000313" key="10">
    <source>
        <dbReference type="EMBL" id="CAE7572165.1"/>
    </source>
</evidence>
<evidence type="ECO:0000256" key="8">
    <source>
        <dbReference type="PROSITE-ProRule" id="PRU00339"/>
    </source>
</evidence>
<organism evidence="10 11">
    <name type="scientific">Symbiodinium natans</name>
    <dbReference type="NCBI Taxonomy" id="878477"/>
    <lineage>
        <taxon>Eukaryota</taxon>
        <taxon>Sar</taxon>
        <taxon>Alveolata</taxon>
        <taxon>Dinophyceae</taxon>
        <taxon>Suessiales</taxon>
        <taxon>Symbiodiniaceae</taxon>
        <taxon>Symbiodinium</taxon>
    </lineage>
</organism>
<comment type="similarity">
    <text evidence="3">Belongs to the peroxisomal targeting signal receptor family.</text>
</comment>
<dbReference type="SMART" id="SM00028">
    <property type="entry name" value="TPR"/>
    <property type="match status" value="4"/>
</dbReference>
<accession>A0A812UPM6</accession>
<keyword evidence="6 8" id="KW-0802">TPR repeat</keyword>
<feature type="repeat" description="TPR" evidence="8">
    <location>
        <begin position="611"/>
        <end position="644"/>
    </location>
</feature>
<keyword evidence="7" id="KW-0576">Peroxisome</keyword>
<reference evidence="10" key="1">
    <citation type="submission" date="2021-02" db="EMBL/GenBank/DDBJ databases">
        <authorList>
            <person name="Dougan E. K."/>
            <person name="Rhodes N."/>
            <person name="Thang M."/>
            <person name="Chan C."/>
        </authorList>
    </citation>
    <scope>NUCLEOTIDE SEQUENCE</scope>
</reference>
<dbReference type="GO" id="GO:0005052">
    <property type="term" value="F:peroxisome matrix targeting signal-1 binding"/>
    <property type="evidence" value="ECO:0007669"/>
    <property type="project" value="TreeGrafter"/>
</dbReference>
<dbReference type="OrthoDB" id="448245at2759"/>
<comment type="caution">
    <text evidence="10">The sequence shown here is derived from an EMBL/GenBank/DDBJ whole genome shotgun (WGS) entry which is preliminary data.</text>
</comment>
<evidence type="ECO:0000256" key="7">
    <source>
        <dbReference type="ARBA" id="ARBA00023140"/>
    </source>
</evidence>
<proteinExistence type="inferred from homology"/>
<evidence type="ECO:0000256" key="3">
    <source>
        <dbReference type="ARBA" id="ARBA00005348"/>
    </source>
</evidence>
<dbReference type="InterPro" id="IPR024111">
    <property type="entry name" value="PEX5/PEX5L"/>
</dbReference>
<comment type="subcellular location">
    <subcellularLocation>
        <location evidence="2">Cytoplasm</location>
    </subcellularLocation>
    <subcellularLocation>
        <location evidence="1">Peroxisome</location>
    </subcellularLocation>
</comment>
<feature type="repeat" description="TPR" evidence="8">
    <location>
        <begin position="473"/>
        <end position="506"/>
    </location>
</feature>
<keyword evidence="5" id="KW-0677">Repeat</keyword>
<dbReference type="AlphaFoldDB" id="A0A812UPM6"/>
<dbReference type="PANTHER" id="PTHR10130:SF0">
    <property type="entry name" value="GH08708P"/>
    <property type="match status" value="1"/>
</dbReference>
<keyword evidence="4" id="KW-0963">Cytoplasm</keyword>
<keyword evidence="11" id="KW-1185">Reference proteome</keyword>
<protein>
    <submittedName>
        <fullName evidence="10">PEX5 protein</fullName>
    </submittedName>
</protein>
<evidence type="ECO:0000256" key="1">
    <source>
        <dbReference type="ARBA" id="ARBA00004275"/>
    </source>
</evidence>
<evidence type="ECO:0000256" key="9">
    <source>
        <dbReference type="SAM" id="MobiDB-lite"/>
    </source>
</evidence>
<feature type="repeat" description="TPR" evidence="8">
    <location>
        <begin position="645"/>
        <end position="678"/>
    </location>
</feature>